<sequence length="451" mass="52348">MRIVREETEVETESTRKEIQMATQRKESRIFERNAAQENRNVNDFTQKNFEALKLFEAKRANMGIWLKSGGPLREQRWNFCKDQRIISSRTLRPKSLRLEDLRLHSSDYETAGLEQLRKLEKPESDLGPTMEYSYFEELLQISKFSKPMKYLNTQCQLNNAVMQMIQELNFFEFSTNLKISKTDEILEYPMPSEQCCYANDTTAKFLRIVSQLTSSNVSYMQIVPGSYRNDSTRMLKNQKTSSSRSEDPKTKHSEIDLEKEKHSRENCGRLCTFKILASNDKTGEHCLMEKVSVTTDGDRGMTESSAHTPIPNFIHHLVVYMSKCRCELSSLILFPYEKCQRDLDIVQLTDQNLISTPNNILYTLKKKKPRAAKKEFYQISNPTQNLVALYPTSRSKITKITETNVATAQQRLIRNNSFQRESLVTPQTTTFHQSPANPLKLFVSKEKNTM</sequence>
<protein>
    <submittedName>
        <fullName evidence="2">Uncharacterized protein</fullName>
    </submittedName>
</protein>
<name>A0A0M9A4H1_9HYME</name>
<feature type="region of interest" description="Disordered" evidence="1">
    <location>
        <begin position="231"/>
        <end position="260"/>
    </location>
</feature>
<reference evidence="2 3" key="1">
    <citation type="submission" date="2015-07" db="EMBL/GenBank/DDBJ databases">
        <title>The genome of Melipona quadrifasciata.</title>
        <authorList>
            <person name="Pan H."/>
            <person name="Kapheim K."/>
        </authorList>
    </citation>
    <scope>NUCLEOTIDE SEQUENCE [LARGE SCALE GENOMIC DNA]</scope>
    <source>
        <strain evidence="2">0111107301</strain>
        <tissue evidence="2">Whole body</tissue>
    </source>
</reference>
<dbReference type="EMBL" id="KQ435750">
    <property type="protein sequence ID" value="KOX76286.1"/>
    <property type="molecule type" value="Genomic_DNA"/>
</dbReference>
<accession>A0A0M9A4H1</accession>
<evidence type="ECO:0000313" key="3">
    <source>
        <dbReference type="Proteomes" id="UP000053105"/>
    </source>
</evidence>
<dbReference type="Proteomes" id="UP000053105">
    <property type="component" value="Unassembled WGS sequence"/>
</dbReference>
<evidence type="ECO:0000313" key="2">
    <source>
        <dbReference type="EMBL" id="KOX76286.1"/>
    </source>
</evidence>
<feature type="compositionally biased region" description="Polar residues" evidence="1">
    <location>
        <begin position="231"/>
        <end position="244"/>
    </location>
</feature>
<gene>
    <name evidence="2" type="ORF">WN51_11617</name>
</gene>
<organism evidence="2 3">
    <name type="scientific">Melipona quadrifasciata</name>
    <dbReference type="NCBI Taxonomy" id="166423"/>
    <lineage>
        <taxon>Eukaryota</taxon>
        <taxon>Metazoa</taxon>
        <taxon>Ecdysozoa</taxon>
        <taxon>Arthropoda</taxon>
        <taxon>Hexapoda</taxon>
        <taxon>Insecta</taxon>
        <taxon>Pterygota</taxon>
        <taxon>Neoptera</taxon>
        <taxon>Endopterygota</taxon>
        <taxon>Hymenoptera</taxon>
        <taxon>Apocrita</taxon>
        <taxon>Aculeata</taxon>
        <taxon>Apoidea</taxon>
        <taxon>Anthophila</taxon>
        <taxon>Apidae</taxon>
        <taxon>Melipona</taxon>
    </lineage>
</organism>
<evidence type="ECO:0000256" key="1">
    <source>
        <dbReference type="SAM" id="MobiDB-lite"/>
    </source>
</evidence>
<dbReference type="AlphaFoldDB" id="A0A0M9A4H1"/>
<keyword evidence="3" id="KW-1185">Reference proteome</keyword>
<proteinExistence type="predicted"/>
<feature type="compositionally biased region" description="Basic and acidic residues" evidence="1">
    <location>
        <begin position="245"/>
        <end position="260"/>
    </location>
</feature>